<organism evidence="1 2">
    <name type="scientific">Heterodera trifolii</name>
    <dbReference type="NCBI Taxonomy" id="157864"/>
    <lineage>
        <taxon>Eukaryota</taxon>
        <taxon>Metazoa</taxon>
        <taxon>Ecdysozoa</taxon>
        <taxon>Nematoda</taxon>
        <taxon>Chromadorea</taxon>
        <taxon>Rhabditida</taxon>
        <taxon>Tylenchina</taxon>
        <taxon>Tylenchomorpha</taxon>
        <taxon>Tylenchoidea</taxon>
        <taxon>Heteroderidae</taxon>
        <taxon>Heteroderinae</taxon>
        <taxon>Heterodera</taxon>
    </lineage>
</organism>
<reference evidence="1 2" key="1">
    <citation type="submission" date="2024-10" db="EMBL/GenBank/DDBJ databases">
        <authorList>
            <person name="Kim D."/>
        </authorList>
    </citation>
    <scope>NUCLEOTIDE SEQUENCE [LARGE SCALE GENOMIC DNA]</scope>
    <source>
        <strain evidence="1">BH-2024</strain>
    </source>
</reference>
<comment type="caution">
    <text evidence="1">The sequence shown here is derived from an EMBL/GenBank/DDBJ whole genome shotgun (WGS) entry which is preliminary data.</text>
</comment>
<dbReference type="Proteomes" id="UP001620626">
    <property type="component" value="Unassembled WGS sequence"/>
</dbReference>
<dbReference type="AlphaFoldDB" id="A0ABD2L9Y4"/>
<name>A0ABD2L9Y4_9BILA</name>
<proteinExistence type="predicted"/>
<keyword evidence="2" id="KW-1185">Reference proteome</keyword>
<evidence type="ECO:0000313" key="1">
    <source>
        <dbReference type="EMBL" id="KAL3111981.1"/>
    </source>
</evidence>
<protein>
    <submittedName>
        <fullName evidence="1">Uncharacterized protein</fullName>
    </submittedName>
</protein>
<accession>A0ABD2L9Y4</accession>
<dbReference type="EMBL" id="JBICBT010000491">
    <property type="protein sequence ID" value="KAL3111981.1"/>
    <property type="molecule type" value="Genomic_DNA"/>
</dbReference>
<gene>
    <name evidence="1" type="ORF">niasHT_015179</name>
</gene>
<sequence>MDQFEVAAQNRNLLDQFEVAAQNRNLLDQFEVAAQNRNLLDQFEVAAQNRNLLDQFEVAATQIQFPQIRTEEADLKRPEQAHCCGSAIFLVAVQNKRIAAVLLFNALLRFTKFHPTANALLR</sequence>
<evidence type="ECO:0000313" key="2">
    <source>
        <dbReference type="Proteomes" id="UP001620626"/>
    </source>
</evidence>